<reference evidence="1" key="1">
    <citation type="submission" date="2021-05" db="EMBL/GenBank/DDBJ databases">
        <authorList>
            <person name="Alioto T."/>
            <person name="Alioto T."/>
            <person name="Gomez Garrido J."/>
        </authorList>
    </citation>
    <scope>NUCLEOTIDE SEQUENCE</scope>
</reference>
<organism evidence="1">
    <name type="scientific">Cacopsylla melanoneura</name>
    <dbReference type="NCBI Taxonomy" id="428564"/>
    <lineage>
        <taxon>Eukaryota</taxon>
        <taxon>Metazoa</taxon>
        <taxon>Ecdysozoa</taxon>
        <taxon>Arthropoda</taxon>
        <taxon>Hexapoda</taxon>
        <taxon>Insecta</taxon>
        <taxon>Pterygota</taxon>
        <taxon>Neoptera</taxon>
        <taxon>Paraneoptera</taxon>
        <taxon>Hemiptera</taxon>
        <taxon>Sternorrhyncha</taxon>
        <taxon>Psylloidea</taxon>
        <taxon>Psyllidae</taxon>
        <taxon>Psyllinae</taxon>
        <taxon>Cacopsylla</taxon>
    </lineage>
</organism>
<evidence type="ECO:0000313" key="1">
    <source>
        <dbReference type="EMBL" id="CAG6664087.1"/>
    </source>
</evidence>
<name>A0A8D8SA44_9HEMI</name>
<dbReference type="AlphaFoldDB" id="A0A8D8SA44"/>
<sequence>MICPHMNLQVGLLLERSVTVDTRVYYLFGSGGRGSGVAICYVYSVAAHMYTHVGYEGGFVFERGRTEHTREGPRLVGRPLRAPLALVGNDDFGFVLFTKNRGHVLFDSQFVPMTVLTIVFQLN</sequence>
<proteinExistence type="predicted"/>
<accession>A0A8D8SA44</accession>
<dbReference type="EMBL" id="HBUF01206806">
    <property type="protein sequence ID" value="CAG6664088.1"/>
    <property type="molecule type" value="Transcribed_RNA"/>
</dbReference>
<dbReference type="EMBL" id="HBUF01035456">
    <property type="protein sequence ID" value="CAG6616347.1"/>
    <property type="molecule type" value="Transcribed_RNA"/>
</dbReference>
<protein>
    <submittedName>
        <fullName evidence="1">Uncharacterized protein</fullName>
    </submittedName>
</protein>
<dbReference type="EMBL" id="HBUF01035455">
    <property type="protein sequence ID" value="CAG6616346.1"/>
    <property type="molecule type" value="Transcribed_RNA"/>
</dbReference>
<dbReference type="EMBL" id="HBUF01206805">
    <property type="protein sequence ID" value="CAG6664087.1"/>
    <property type="molecule type" value="Transcribed_RNA"/>
</dbReference>